<dbReference type="PANTHER" id="PTHR43214:SF42">
    <property type="entry name" value="TRANSCRIPTIONAL REGULATORY PROTEIN DESR"/>
    <property type="match status" value="1"/>
</dbReference>
<dbReference type="InterPro" id="IPR000792">
    <property type="entry name" value="Tscrpt_reg_LuxR_C"/>
</dbReference>
<protein>
    <submittedName>
        <fullName evidence="3">LuxR C-terminal-related transcriptional regulator</fullName>
    </submittedName>
</protein>
<comment type="caution">
    <text evidence="3">The sequence shown here is derived from an EMBL/GenBank/DDBJ whole genome shotgun (WGS) entry which is preliminary data.</text>
</comment>
<sequence>GRATPCAPGGSGASYDDYRGGMLAALCARPAEARGPLRRVLERAVDDDDPQRLLRAGSAALVLGDIAAALRVTARGLALGRARDHVALVPQLLEHLAYAELRAGRHARAGAHAREGLTAGHRAGRRNTLAHLHAVLALVASVESDAAAVAGHVGAAMAIAGPHGLAQAATLAEWASARADLGRGRAAEAAARLGPLVREGPRRGHFAVRMLAVPCFVEAAVLAGRPDDAPAVVEEFAAWAAHGGDPQAPALLARCRALLAGPDEADALFAHALVLHAPAGGDFEWARTQLLYGKWLRRRRRPREARGRLRDALVAFERSEAHTWVDQTRAELRATGDVAAGEPAGALSGLTPQQLRIAHCVAEGATNREVAQRLSVSHRTVDHHLRNVFAQLGVRSRVELSRLVERAGRTG</sequence>
<dbReference type="RefSeq" id="WP_386714995.1">
    <property type="nucleotide sequence ID" value="NZ_JBHXIJ010000116.1"/>
</dbReference>
<dbReference type="InterPro" id="IPR039420">
    <property type="entry name" value="WalR-like"/>
</dbReference>
<proteinExistence type="predicted"/>
<dbReference type="Pfam" id="PF00196">
    <property type="entry name" value="GerE"/>
    <property type="match status" value="1"/>
</dbReference>
<evidence type="ECO:0000256" key="1">
    <source>
        <dbReference type="ARBA" id="ARBA00023125"/>
    </source>
</evidence>
<dbReference type="Proteomes" id="UP001598448">
    <property type="component" value="Unassembled WGS sequence"/>
</dbReference>
<keyword evidence="4" id="KW-1185">Reference proteome</keyword>
<dbReference type="InterPro" id="IPR016032">
    <property type="entry name" value="Sig_transdc_resp-reg_C-effctor"/>
</dbReference>
<reference evidence="3 4" key="1">
    <citation type="submission" date="2024-09" db="EMBL/GenBank/DDBJ databases">
        <title>The Natural Products Discovery Center: Release of the First 8490 Sequenced Strains for Exploring Actinobacteria Biosynthetic Diversity.</title>
        <authorList>
            <person name="Kalkreuter E."/>
            <person name="Kautsar S.A."/>
            <person name="Yang D."/>
            <person name="Bader C.D."/>
            <person name="Teijaro C.N."/>
            <person name="Fluegel L."/>
            <person name="Davis C.M."/>
            <person name="Simpson J.R."/>
            <person name="Lauterbach L."/>
            <person name="Steele A.D."/>
            <person name="Gui C."/>
            <person name="Meng S."/>
            <person name="Li G."/>
            <person name="Viehrig K."/>
            <person name="Ye F."/>
            <person name="Su P."/>
            <person name="Kiefer A.F."/>
            <person name="Nichols A."/>
            <person name="Cepeda A.J."/>
            <person name="Yan W."/>
            <person name="Fan B."/>
            <person name="Jiang Y."/>
            <person name="Adhikari A."/>
            <person name="Zheng C.-J."/>
            <person name="Schuster L."/>
            <person name="Cowan T.M."/>
            <person name="Smanski M.J."/>
            <person name="Chevrette M.G."/>
            <person name="De Carvalho L.P.S."/>
            <person name="Shen B."/>
        </authorList>
    </citation>
    <scope>NUCLEOTIDE SEQUENCE [LARGE SCALE GENOMIC DNA]</scope>
    <source>
        <strain evidence="3 4">NPDC058348</strain>
    </source>
</reference>
<feature type="non-terminal residue" evidence="3">
    <location>
        <position position="1"/>
    </location>
</feature>
<dbReference type="SUPFAM" id="SSF46894">
    <property type="entry name" value="C-terminal effector domain of the bipartite response regulators"/>
    <property type="match status" value="1"/>
</dbReference>
<evidence type="ECO:0000259" key="2">
    <source>
        <dbReference type="PROSITE" id="PS50043"/>
    </source>
</evidence>
<keyword evidence="1" id="KW-0238">DNA-binding</keyword>
<accession>A0ABW6FNT3</accession>
<evidence type="ECO:0000313" key="4">
    <source>
        <dbReference type="Proteomes" id="UP001598448"/>
    </source>
</evidence>
<dbReference type="Gene3D" id="1.10.10.10">
    <property type="entry name" value="Winged helix-like DNA-binding domain superfamily/Winged helix DNA-binding domain"/>
    <property type="match status" value="1"/>
</dbReference>
<evidence type="ECO:0000313" key="3">
    <source>
        <dbReference type="EMBL" id="MFD5100739.1"/>
    </source>
</evidence>
<dbReference type="PANTHER" id="PTHR43214">
    <property type="entry name" value="TWO-COMPONENT RESPONSE REGULATOR"/>
    <property type="match status" value="1"/>
</dbReference>
<dbReference type="PRINTS" id="PR00038">
    <property type="entry name" value="HTHLUXR"/>
</dbReference>
<dbReference type="InterPro" id="IPR036388">
    <property type="entry name" value="WH-like_DNA-bd_sf"/>
</dbReference>
<feature type="domain" description="HTH luxR-type" evidence="2">
    <location>
        <begin position="343"/>
        <end position="408"/>
    </location>
</feature>
<dbReference type="PROSITE" id="PS50043">
    <property type="entry name" value="HTH_LUXR_2"/>
    <property type="match status" value="1"/>
</dbReference>
<dbReference type="SMART" id="SM00421">
    <property type="entry name" value="HTH_LUXR"/>
    <property type="match status" value="1"/>
</dbReference>
<name>A0ABW6FNT3_9ACTN</name>
<dbReference type="EMBL" id="JBHXIJ010000116">
    <property type="protein sequence ID" value="MFD5100739.1"/>
    <property type="molecule type" value="Genomic_DNA"/>
</dbReference>
<organism evidence="3 4">
    <name type="scientific">Streptomyces albidochromogenes</name>
    <dbReference type="NCBI Taxonomy" id="329524"/>
    <lineage>
        <taxon>Bacteria</taxon>
        <taxon>Bacillati</taxon>
        <taxon>Actinomycetota</taxon>
        <taxon>Actinomycetes</taxon>
        <taxon>Kitasatosporales</taxon>
        <taxon>Streptomycetaceae</taxon>
        <taxon>Streptomyces</taxon>
    </lineage>
</organism>
<gene>
    <name evidence="3" type="ORF">ACFWJN_17505</name>
</gene>
<dbReference type="CDD" id="cd06170">
    <property type="entry name" value="LuxR_C_like"/>
    <property type="match status" value="1"/>
</dbReference>